<sequence length="207" mass="23928">MESHYDTHQGSAILRRQQDSVGPTATQLTAAVTLGCVKLVDATGYEHAISVTCCTSFQQLNKMLQVLFECKSIEARIQRQYMEQGQYDLCIDDDKQVTRLTSHVHEWPRIEAGTTIVMRIVFEQDIDTQVEYQCYMCGTVNRIDAKHSLQRQAGFSINCRICKRRFQISREYSSKPKTQFSIDYTEAETHLIRNFHVQQMEVCVLVF</sequence>
<dbReference type="EMBL" id="JABBWM010000011">
    <property type="protein sequence ID" value="KAG2113925.1"/>
    <property type="molecule type" value="Genomic_DNA"/>
</dbReference>
<accession>A0A9P7FCB2</accession>
<proteinExistence type="predicted"/>
<name>A0A9P7FCB2_9AGAM</name>
<keyword evidence="3" id="KW-1185">Reference proteome</keyword>
<dbReference type="Pfam" id="PF22893">
    <property type="entry name" value="ULD_2"/>
    <property type="match status" value="1"/>
</dbReference>
<protein>
    <recommendedName>
        <fullName evidence="1">Ubiquitin-like domain-containing protein</fullName>
    </recommendedName>
</protein>
<dbReference type="AlphaFoldDB" id="A0A9P7FCB2"/>
<evidence type="ECO:0000259" key="1">
    <source>
        <dbReference type="Pfam" id="PF22893"/>
    </source>
</evidence>
<reference evidence="2" key="1">
    <citation type="journal article" date="2020" name="New Phytol.">
        <title>Comparative genomics reveals dynamic genome evolution in host specialist ectomycorrhizal fungi.</title>
        <authorList>
            <person name="Lofgren L.A."/>
            <person name="Nguyen N.H."/>
            <person name="Vilgalys R."/>
            <person name="Ruytinx J."/>
            <person name="Liao H.L."/>
            <person name="Branco S."/>
            <person name="Kuo A."/>
            <person name="LaButti K."/>
            <person name="Lipzen A."/>
            <person name="Andreopoulos W."/>
            <person name="Pangilinan J."/>
            <person name="Riley R."/>
            <person name="Hundley H."/>
            <person name="Na H."/>
            <person name="Barry K."/>
            <person name="Grigoriev I.V."/>
            <person name="Stajich J.E."/>
            <person name="Kennedy P.G."/>
        </authorList>
    </citation>
    <scope>NUCLEOTIDE SEQUENCE</scope>
    <source>
        <strain evidence="2">FC423</strain>
    </source>
</reference>
<dbReference type="OrthoDB" id="2681316at2759"/>
<dbReference type="Proteomes" id="UP000823399">
    <property type="component" value="Unassembled WGS sequence"/>
</dbReference>
<comment type="caution">
    <text evidence="2">The sequence shown here is derived from an EMBL/GenBank/DDBJ whole genome shotgun (WGS) entry which is preliminary data.</text>
</comment>
<dbReference type="GeneID" id="64691722"/>
<organism evidence="2 3">
    <name type="scientific">Suillus discolor</name>
    <dbReference type="NCBI Taxonomy" id="1912936"/>
    <lineage>
        <taxon>Eukaryota</taxon>
        <taxon>Fungi</taxon>
        <taxon>Dikarya</taxon>
        <taxon>Basidiomycota</taxon>
        <taxon>Agaricomycotina</taxon>
        <taxon>Agaricomycetes</taxon>
        <taxon>Agaricomycetidae</taxon>
        <taxon>Boletales</taxon>
        <taxon>Suillineae</taxon>
        <taxon>Suillaceae</taxon>
        <taxon>Suillus</taxon>
    </lineage>
</organism>
<dbReference type="InterPro" id="IPR054464">
    <property type="entry name" value="ULD_fung"/>
</dbReference>
<evidence type="ECO:0000313" key="2">
    <source>
        <dbReference type="EMBL" id="KAG2113925.1"/>
    </source>
</evidence>
<dbReference type="RefSeq" id="XP_041296219.1">
    <property type="nucleotide sequence ID" value="XM_041429463.1"/>
</dbReference>
<feature type="domain" description="Ubiquitin-like" evidence="1">
    <location>
        <begin position="36"/>
        <end position="123"/>
    </location>
</feature>
<gene>
    <name evidence="2" type="ORF">F5147DRAFT_37765</name>
</gene>
<evidence type="ECO:0000313" key="3">
    <source>
        <dbReference type="Proteomes" id="UP000823399"/>
    </source>
</evidence>